<evidence type="ECO:0000313" key="2">
    <source>
        <dbReference type="Proteomes" id="UP001177670"/>
    </source>
</evidence>
<keyword evidence="2" id="KW-1185">Reference proteome</keyword>
<evidence type="ECO:0000313" key="1">
    <source>
        <dbReference type="EMBL" id="KAK1118939.1"/>
    </source>
</evidence>
<feature type="non-terminal residue" evidence="1">
    <location>
        <position position="1"/>
    </location>
</feature>
<reference evidence="1" key="1">
    <citation type="submission" date="2021-10" db="EMBL/GenBank/DDBJ databases">
        <title>Melipona bicolor Genome sequencing and assembly.</title>
        <authorList>
            <person name="Araujo N.S."/>
            <person name="Arias M.C."/>
        </authorList>
    </citation>
    <scope>NUCLEOTIDE SEQUENCE</scope>
    <source>
        <strain evidence="1">USP_2M_L1-L4_2017</strain>
        <tissue evidence="1">Whole body</tissue>
    </source>
</reference>
<proteinExistence type="predicted"/>
<gene>
    <name evidence="1" type="ORF">K0M31_013710</name>
</gene>
<name>A0AA40FI14_9HYME</name>
<sequence>EGEVLGRLLCPLESRCLRSGKSTPLARTGVCKPVVACPLVRLAALKRGFLPRPGRGNPFVAIQPRLTASPL</sequence>
<dbReference type="EMBL" id="JAHYIQ010000039">
    <property type="protein sequence ID" value="KAK1118939.1"/>
    <property type="molecule type" value="Genomic_DNA"/>
</dbReference>
<comment type="caution">
    <text evidence="1">The sequence shown here is derived from an EMBL/GenBank/DDBJ whole genome shotgun (WGS) entry which is preliminary data.</text>
</comment>
<protein>
    <submittedName>
        <fullName evidence="1">Uncharacterized protein</fullName>
    </submittedName>
</protein>
<dbReference type="Proteomes" id="UP001177670">
    <property type="component" value="Unassembled WGS sequence"/>
</dbReference>
<dbReference type="AlphaFoldDB" id="A0AA40FI14"/>
<accession>A0AA40FI14</accession>
<organism evidence="1 2">
    <name type="scientific">Melipona bicolor</name>
    <dbReference type="NCBI Taxonomy" id="60889"/>
    <lineage>
        <taxon>Eukaryota</taxon>
        <taxon>Metazoa</taxon>
        <taxon>Ecdysozoa</taxon>
        <taxon>Arthropoda</taxon>
        <taxon>Hexapoda</taxon>
        <taxon>Insecta</taxon>
        <taxon>Pterygota</taxon>
        <taxon>Neoptera</taxon>
        <taxon>Endopterygota</taxon>
        <taxon>Hymenoptera</taxon>
        <taxon>Apocrita</taxon>
        <taxon>Aculeata</taxon>
        <taxon>Apoidea</taxon>
        <taxon>Anthophila</taxon>
        <taxon>Apidae</taxon>
        <taxon>Melipona</taxon>
    </lineage>
</organism>